<sequence>MPNTIDAYWVDFLAGERSAFEQIYRNLLPHLYEYGMRRTADETLVKDAIQDIFVKLWEGREKLKTVSSPKHYLLVALKNSLLNAQLRDGKLAPISEKEEFALHFNLESQIIKTEDDRIKAAKLARALEQLTPKQREVIYLRYFEELSYEEIHVLTNISVKSLYKLNHRAIETLKDFLAMPKGDVILLLSLLRFLFS</sequence>
<name>A0ABW6BH53_9SPHI</name>
<comment type="similarity">
    <text evidence="1">Belongs to the sigma-70 factor family. ECF subfamily.</text>
</comment>
<comment type="caution">
    <text evidence="7">The sequence shown here is derived from an EMBL/GenBank/DDBJ whole genome shotgun (WGS) entry which is preliminary data.</text>
</comment>
<dbReference type="Gene3D" id="1.10.10.10">
    <property type="entry name" value="Winged helix-like DNA-binding domain superfamily/Winged helix DNA-binding domain"/>
    <property type="match status" value="1"/>
</dbReference>
<evidence type="ECO:0000256" key="2">
    <source>
        <dbReference type="ARBA" id="ARBA00023015"/>
    </source>
</evidence>
<dbReference type="Gene3D" id="1.10.1740.10">
    <property type="match status" value="1"/>
</dbReference>
<dbReference type="SUPFAM" id="SSF88659">
    <property type="entry name" value="Sigma3 and sigma4 domains of RNA polymerase sigma factors"/>
    <property type="match status" value="1"/>
</dbReference>
<feature type="domain" description="RNA polymerase sigma factor 70 region 4 type 2" evidence="6">
    <location>
        <begin position="122"/>
        <end position="173"/>
    </location>
</feature>
<reference evidence="8" key="1">
    <citation type="journal article" date="2019" name="Int. J. Syst. Evol. Microbiol.">
        <title>The Global Catalogue of Microorganisms (GCM) 10K type strain sequencing project: providing services to taxonomists for standard genome sequencing and annotation.</title>
        <authorList>
            <consortium name="The Broad Institute Genomics Platform"/>
            <consortium name="The Broad Institute Genome Sequencing Center for Infectious Disease"/>
            <person name="Wu L."/>
            <person name="Ma J."/>
        </authorList>
    </citation>
    <scope>NUCLEOTIDE SEQUENCE [LARGE SCALE GENOMIC DNA]</scope>
    <source>
        <strain evidence="8">KCTC 22814</strain>
    </source>
</reference>
<dbReference type="RefSeq" id="WP_320183115.1">
    <property type="nucleotide sequence ID" value="NZ_CP138332.1"/>
</dbReference>
<evidence type="ECO:0000259" key="6">
    <source>
        <dbReference type="Pfam" id="PF08281"/>
    </source>
</evidence>
<gene>
    <name evidence="7" type="ORF">ACFS7Y_10590</name>
</gene>
<keyword evidence="8" id="KW-1185">Reference proteome</keyword>
<protein>
    <submittedName>
        <fullName evidence="7">RNA polymerase sigma factor</fullName>
    </submittedName>
</protein>
<evidence type="ECO:0000313" key="8">
    <source>
        <dbReference type="Proteomes" id="UP001597525"/>
    </source>
</evidence>
<evidence type="ECO:0000259" key="5">
    <source>
        <dbReference type="Pfam" id="PF04542"/>
    </source>
</evidence>
<dbReference type="PANTHER" id="PTHR43133:SF46">
    <property type="entry name" value="RNA POLYMERASE SIGMA-70 FACTOR ECF SUBFAMILY"/>
    <property type="match status" value="1"/>
</dbReference>
<feature type="domain" description="RNA polymerase sigma-70 region 2" evidence="5">
    <location>
        <begin position="23"/>
        <end position="84"/>
    </location>
</feature>
<keyword evidence="4" id="KW-0804">Transcription</keyword>
<dbReference type="Pfam" id="PF04542">
    <property type="entry name" value="Sigma70_r2"/>
    <property type="match status" value="1"/>
</dbReference>
<accession>A0ABW6BH53</accession>
<evidence type="ECO:0000256" key="3">
    <source>
        <dbReference type="ARBA" id="ARBA00023082"/>
    </source>
</evidence>
<dbReference type="Pfam" id="PF08281">
    <property type="entry name" value="Sigma70_r4_2"/>
    <property type="match status" value="1"/>
</dbReference>
<dbReference type="CDD" id="cd06171">
    <property type="entry name" value="Sigma70_r4"/>
    <property type="match status" value="1"/>
</dbReference>
<organism evidence="7 8">
    <name type="scientific">Sphingobacterium bambusae</name>
    <dbReference type="NCBI Taxonomy" id="662858"/>
    <lineage>
        <taxon>Bacteria</taxon>
        <taxon>Pseudomonadati</taxon>
        <taxon>Bacteroidota</taxon>
        <taxon>Sphingobacteriia</taxon>
        <taxon>Sphingobacteriales</taxon>
        <taxon>Sphingobacteriaceae</taxon>
        <taxon>Sphingobacterium</taxon>
    </lineage>
</organism>
<dbReference type="NCBIfam" id="TIGR02937">
    <property type="entry name" value="sigma70-ECF"/>
    <property type="match status" value="1"/>
</dbReference>
<dbReference type="InterPro" id="IPR013324">
    <property type="entry name" value="RNA_pol_sigma_r3/r4-like"/>
</dbReference>
<evidence type="ECO:0000256" key="4">
    <source>
        <dbReference type="ARBA" id="ARBA00023163"/>
    </source>
</evidence>
<dbReference type="InterPro" id="IPR014284">
    <property type="entry name" value="RNA_pol_sigma-70_dom"/>
</dbReference>
<dbReference type="PANTHER" id="PTHR43133">
    <property type="entry name" value="RNA POLYMERASE ECF-TYPE SIGMA FACTO"/>
    <property type="match status" value="1"/>
</dbReference>
<keyword evidence="3" id="KW-0731">Sigma factor</keyword>
<evidence type="ECO:0000313" key="7">
    <source>
        <dbReference type="EMBL" id="MFD2967839.1"/>
    </source>
</evidence>
<dbReference type="InterPro" id="IPR036388">
    <property type="entry name" value="WH-like_DNA-bd_sf"/>
</dbReference>
<dbReference type="Proteomes" id="UP001597525">
    <property type="component" value="Unassembled WGS sequence"/>
</dbReference>
<keyword evidence="2" id="KW-0805">Transcription regulation</keyword>
<dbReference type="InterPro" id="IPR007627">
    <property type="entry name" value="RNA_pol_sigma70_r2"/>
</dbReference>
<dbReference type="InterPro" id="IPR013325">
    <property type="entry name" value="RNA_pol_sigma_r2"/>
</dbReference>
<dbReference type="InterPro" id="IPR039425">
    <property type="entry name" value="RNA_pol_sigma-70-like"/>
</dbReference>
<proteinExistence type="inferred from homology"/>
<evidence type="ECO:0000256" key="1">
    <source>
        <dbReference type="ARBA" id="ARBA00010641"/>
    </source>
</evidence>
<dbReference type="InterPro" id="IPR013249">
    <property type="entry name" value="RNA_pol_sigma70_r4_t2"/>
</dbReference>
<dbReference type="EMBL" id="JBHUPB010000007">
    <property type="protein sequence ID" value="MFD2967839.1"/>
    <property type="molecule type" value="Genomic_DNA"/>
</dbReference>
<dbReference type="SUPFAM" id="SSF88946">
    <property type="entry name" value="Sigma2 domain of RNA polymerase sigma factors"/>
    <property type="match status" value="1"/>
</dbReference>